<name>A0A409YNG4_9AGAR</name>
<proteinExistence type="predicted"/>
<accession>A0A409YNG4</accession>
<dbReference type="Proteomes" id="UP000284842">
    <property type="component" value="Unassembled WGS sequence"/>
</dbReference>
<evidence type="ECO:0000313" key="3">
    <source>
        <dbReference type="Proteomes" id="UP000284842"/>
    </source>
</evidence>
<sequence>MYHSSDFRNPKAPDAATLQSSPIPVRKKTKADVVFSNKRPTSVKSYDMQPKGSKKKTKESKGYCEKE</sequence>
<feature type="region of interest" description="Disordered" evidence="1">
    <location>
        <begin position="1"/>
        <end position="67"/>
    </location>
</feature>
<evidence type="ECO:0000256" key="1">
    <source>
        <dbReference type="SAM" id="MobiDB-lite"/>
    </source>
</evidence>
<protein>
    <submittedName>
        <fullName evidence="2">Uncharacterized protein</fullName>
    </submittedName>
</protein>
<dbReference type="EMBL" id="NHTK01000926">
    <property type="protein sequence ID" value="PPR04562.1"/>
    <property type="molecule type" value="Genomic_DNA"/>
</dbReference>
<reference evidence="2 3" key="1">
    <citation type="journal article" date="2018" name="Evol. Lett.">
        <title>Horizontal gene cluster transfer increased hallucinogenic mushroom diversity.</title>
        <authorList>
            <person name="Reynolds H.T."/>
            <person name="Vijayakumar V."/>
            <person name="Gluck-Thaler E."/>
            <person name="Korotkin H.B."/>
            <person name="Matheny P.B."/>
            <person name="Slot J.C."/>
        </authorList>
    </citation>
    <scope>NUCLEOTIDE SEQUENCE [LARGE SCALE GENOMIC DNA]</scope>
    <source>
        <strain evidence="2 3">2629</strain>
    </source>
</reference>
<organism evidence="2 3">
    <name type="scientific">Panaeolus cyanescens</name>
    <dbReference type="NCBI Taxonomy" id="181874"/>
    <lineage>
        <taxon>Eukaryota</taxon>
        <taxon>Fungi</taxon>
        <taxon>Dikarya</taxon>
        <taxon>Basidiomycota</taxon>
        <taxon>Agaricomycotina</taxon>
        <taxon>Agaricomycetes</taxon>
        <taxon>Agaricomycetidae</taxon>
        <taxon>Agaricales</taxon>
        <taxon>Agaricineae</taxon>
        <taxon>Galeropsidaceae</taxon>
        <taxon>Panaeolus</taxon>
    </lineage>
</organism>
<gene>
    <name evidence="2" type="ORF">CVT24_012071</name>
</gene>
<dbReference type="InParanoid" id="A0A409YNG4"/>
<dbReference type="AlphaFoldDB" id="A0A409YNG4"/>
<feature type="compositionally biased region" description="Basic and acidic residues" evidence="1">
    <location>
        <begin position="1"/>
        <end position="11"/>
    </location>
</feature>
<evidence type="ECO:0000313" key="2">
    <source>
        <dbReference type="EMBL" id="PPR04562.1"/>
    </source>
</evidence>
<comment type="caution">
    <text evidence="2">The sequence shown here is derived from an EMBL/GenBank/DDBJ whole genome shotgun (WGS) entry which is preliminary data.</text>
</comment>
<keyword evidence="3" id="KW-1185">Reference proteome</keyword>